<evidence type="ECO:0000256" key="3">
    <source>
        <dbReference type="ARBA" id="ARBA00022679"/>
    </source>
</evidence>
<dbReference type="AlphaFoldDB" id="E3GX66"/>
<name>E3GX66_METFV</name>
<protein>
    <recommendedName>
        <fullName evidence="2 6">UTP--glucose-1-phosphate uridylyltransferase</fullName>
        <ecNumber evidence="2 6">2.7.7.9</ecNumber>
    </recommendedName>
    <alternativeName>
        <fullName evidence="6">UDP-glucose pyrophosphorylase</fullName>
    </alternativeName>
</protein>
<evidence type="ECO:0000256" key="4">
    <source>
        <dbReference type="ARBA" id="ARBA00022695"/>
    </source>
</evidence>
<dbReference type="InterPro" id="IPR005835">
    <property type="entry name" value="NTP_transferase_dom"/>
</dbReference>
<dbReference type="GO" id="GO:0006011">
    <property type="term" value="P:UDP-alpha-D-glucose metabolic process"/>
    <property type="evidence" value="ECO:0007669"/>
    <property type="project" value="InterPro"/>
</dbReference>
<evidence type="ECO:0000256" key="5">
    <source>
        <dbReference type="ARBA" id="ARBA00048128"/>
    </source>
</evidence>
<proteinExistence type="inferred from homology"/>
<dbReference type="KEGG" id="mfv:Mfer_1275"/>
<dbReference type="PANTHER" id="PTHR43197">
    <property type="entry name" value="UTP--GLUCOSE-1-PHOSPHATE URIDYLYLTRANSFERASE"/>
    <property type="match status" value="1"/>
</dbReference>
<evidence type="ECO:0000256" key="2">
    <source>
        <dbReference type="ARBA" id="ARBA00012415"/>
    </source>
</evidence>
<gene>
    <name evidence="8" type="ordered locus">Mfer_1275</name>
</gene>
<dbReference type="STRING" id="523846.Mfer_1275"/>
<evidence type="ECO:0000313" key="9">
    <source>
        <dbReference type="Proteomes" id="UP000002315"/>
    </source>
</evidence>
<keyword evidence="4 6" id="KW-0548">Nucleotidyltransferase</keyword>
<dbReference type="EC" id="2.7.7.9" evidence="2 6"/>
<dbReference type="OrthoDB" id="15372at2157"/>
<keyword evidence="9" id="KW-1185">Reference proteome</keyword>
<dbReference type="PANTHER" id="PTHR43197:SF1">
    <property type="entry name" value="UTP--GLUCOSE-1-PHOSPHATE URIDYLYLTRANSFERASE"/>
    <property type="match status" value="1"/>
</dbReference>
<dbReference type="Gene3D" id="3.90.550.10">
    <property type="entry name" value="Spore Coat Polysaccharide Biosynthesis Protein SpsA, Chain A"/>
    <property type="match status" value="1"/>
</dbReference>
<dbReference type="InterPro" id="IPR029044">
    <property type="entry name" value="Nucleotide-diphossugar_trans"/>
</dbReference>
<dbReference type="Proteomes" id="UP000002315">
    <property type="component" value="Chromosome"/>
</dbReference>
<comment type="similarity">
    <text evidence="1 6">Belongs to the UDPGP type 2 family.</text>
</comment>
<dbReference type="CDD" id="cd02541">
    <property type="entry name" value="UGPase_prokaryotic"/>
    <property type="match status" value="1"/>
</dbReference>
<dbReference type="EMBL" id="CP002278">
    <property type="protein sequence ID" value="ADP78061.1"/>
    <property type="molecule type" value="Genomic_DNA"/>
</dbReference>
<dbReference type="GO" id="GO:0003983">
    <property type="term" value="F:UTP:glucose-1-phosphate uridylyltransferase activity"/>
    <property type="evidence" value="ECO:0007669"/>
    <property type="project" value="UniProtKB-EC"/>
</dbReference>
<dbReference type="HOGENOM" id="CLU_029499_1_2_2"/>
<evidence type="ECO:0000256" key="1">
    <source>
        <dbReference type="ARBA" id="ARBA00006890"/>
    </source>
</evidence>
<reference evidence="8 9" key="1">
    <citation type="journal article" date="2010" name="Stand. Genomic Sci.">
        <title>Complete genome sequence of Methanothermus fervidus type strain (V24S).</title>
        <authorList>
            <person name="Anderson I."/>
            <person name="Djao O.D."/>
            <person name="Misra M."/>
            <person name="Chertkov O."/>
            <person name="Nolan M."/>
            <person name="Lucas S."/>
            <person name="Lapidus A."/>
            <person name="Del Rio T.G."/>
            <person name="Tice H."/>
            <person name="Cheng J.F."/>
            <person name="Tapia R."/>
            <person name="Han C."/>
            <person name="Goodwin L."/>
            <person name="Pitluck S."/>
            <person name="Liolios K."/>
            <person name="Ivanova N."/>
            <person name="Mavromatis K."/>
            <person name="Mikhailova N."/>
            <person name="Pati A."/>
            <person name="Brambilla E."/>
            <person name="Chen A."/>
            <person name="Palaniappan K."/>
            <person name="Land M."/>
            <person name="Hauser L."/>
            <person name="Chang Y.J."/>
            <person name="Jeffries C.D."/>
            <person name="Sikorski J."/>
            <person name="Spring S."/>
            <person name="Rohde M."/>
            <person name="Eichinger K."/>
            <person name="Huber H."/>
            <person name="Wirth R."/>
            <person name="Goker M."/>
            <person name="Detter J.C."/>
            <person name="Woyke T."/>
            <person name="Bristow J."/>
            <person name="Eisen J.A."/>
            <person name="Markowitz V."/>
            <person name="Hugenholtz P."/>
            <person name="Klenk H.P."/>
            <person name="Kyrpides N.C."/>
        </authorList>
    </citation>
    <scope>NUCLEOTIDE SEQUENCE [LARGE SCALE GENOMIC DNA]</scope>
    <source>
        <strain evidence="9">ATCC 43054 / DSM 2088 / JCM 10308 / V24 S</strain>
    </source>
</reference>
<comment type="catalytic activity">
    <reaction evidence="5 6">
        <text>alpha-D-glucose 1-phosphate + UTP + H(+) = UDP-alpha-D-glucose + diphosphate</text>
        <dbReference type="Rhea" id="RHEA:19889"/>
        <dbReference type="ChEBI" id="CHEBI:15378"/>
        <dbReference type="ChEBI" id="CHEBI:33019"/>
        <dbReference type="ChEBI" id="CHEBI:46398"/>
        <dbReference type="ChEBI" id="CHEBI:58601"/>
        <dbReference type="ChEBI" id="CHEBI:58885"/>
        <dbReference type="EC" id="2.7.7.9"/>
    </reaction>
</comment>
<dbReference type="InterPro" id="IPR005771">
    <property type="entry name" value="GalU_uridylyltTrfase_bac/arc"/>
</dbReference>
<dbReference type="Pfam" id="PF00483">
    <property type="entry name" value="NTP_transferase"/>
    <property type="match status" value="1"/>
</dbReference>
<accession>E3GX66</accession>
<sequence>MKAVIPAAGLGTRLLPITKAQPKEMLPVFDKPAIQYVVEEAVAAGIDDILIITGKGKRSIEDHFDRSFELEYFLKKNNKNEMLNEIEEISELADIYYVRQREQKGLGDAIYCARKHVDGETFAVLLGDTITYSKTPCIKKLMEMYKIYKSSIVAVEEVPRKKVSRYGIIKGKELKKNIYLVEDMVEKPKIEEAPSNLAIIGRYILEPEIFDCIKETGPGVGGEIQLTDAMRLLDRVYAYKFSGKTYDIGNKIDWLKTSIEFALREKDIKEKLKPWLSKIIKQN</sequence>
<evidence type="ECO:0000256" key="6">
    <source>
        <dbReference type="RuleBase" id="RU361259"/>
    </source>
</evidence>
<evidence type="ECO:0000313" key="8">
    <source>
        <dbReference type="EMBL" id="ADP78061.1"/>
    </source>
</evidence>
<dbReference type="SUPFAM" id="SSF53448">
    <property type="entry name" value="Nucleotide-diphospho-sugar transferases"/>
    <property type="match status" value="1"/>
</dbReference>
<organism evidence="8 9">
    <name type="scientific">Methanothermus fervidus (strain ATCC 43054 / DSM 2088 / JCM 10308 / V24 S)</name>
    <dbReference type="NCBI Taxonomy" id="523846"/>
    <lineage>
        <taxon>Archaea</taxon>
        <taxon>Methanobacteriati</taxon>
        <taxon>Methanobacteriota</taxon>
        <taxon>Methanomada group</taxon>
        <taxon>Methanobacteria</taxon>
        <taxon>Methanobacteriales</taxon>
        <taxon>Methanothermaceae</taxon>
        <taxon>Methanothermus</taxon>
    </lineage>
</organism>
<evidence type="ECO:0000259" key="7">
    <source>
        <dbReference type="Pfam" id="PF00483"/>
    </source>
</evidence>
<feature type="domain" description="Nucleotidyl transferase" evidence="7">
    <location>
        <begin position="2"/>
        <end position="256"/>
    </location>
</feature>
<dbReference type="NCBIfam" id="TIGR01099">
    <property type="entry name" value="galU"/>
    <property type="match status" value="1"/>
</dbReference>
<keyword evidence="3 6" id="KW-0808">Transferase</keyword>